<sequence>MKGFGVLAEHLKRNDCIRFTTENVVQYQQISKREEGDDERHSYTYRNLIESPTIEPDQFHKGNIVDIRCSFLGVPTTKGRFKFVIHLEGITFLDDGCVTEITELELKGSDEVIKMESGLRKRELTYEAASIGKRNKVDNMDVERNALE</sequence>
<keyword evidence="2" id="KW-1185">Reference proteome</keyword>
<reference evidence="1 2" key="1">
    <citation type="submission" date="2014-06" db="EMBL/GenBank/DDBJ databases">
        <title>Evolutionary Origins and Diversification of the Mycorrhizal Mutualists.</title>
        <authorList>
            <consortium name="DOE Joint Genome Institute"/>
            <consortium name="Mycorrhizal Genomics Consortium"/>
            <person name="Kohler A."/>
            <person name="Kuo A."/>
            <person name="Nagy L.G."/>
            <person name="Floudas D."/>
            <person name="Copeland A."/>
            <person name="Barry K.W."/>
            <person name="Cichocki N."/>
            <person name="Veneault-Fourrey C."/>
            <person name="LaButti K."/>
            <person name="Lindquist E.A."/>
            <person name="Lipzen A."/>
            <person name="Lundell T."/>
            <person name="Morin E."/>
            <person name="Murat C."/>
            <person name="Riley R."/>
            <person name="Ohm R."/>
            <person name="Sun H."/>
            <person name="Tunlid A."/>
            <person name="Henrissat B."/>
            <person name="Grigoriev I.V."/>
            <person name="Hibbett D.S."/>
            <person name="Martin F."/>
        </authorList>
    </citation>
    <scope>NUCLEOTIDE SEQUENCE [LARGE SCALE GENOMIC DNA]</scope>
    <source>
        <strain evidence="1 2">SS14</strain>
    </source>
</reference>
<dbReference type="AlphaFoldDB" id="A0A0C9VRN7"/>
<protein>
    <submittedName>
        <fullName evidence="1">Uncharacterized protein</fullName>
    </submittedName>
</protein>
<accession>A0A0C9VRN7</accession>
<evidence type="ECO:0000313" key="2">
    <source>
        <dbReference type="Proteomes" id="UP000054279"/>
    </source>
</evidence>
<gene>
    <name evidence="1" type="ORF">M422DRAFT_32133</name>
</gene>
<dbReference type="Proteomes" id="UP000054279">
    <property type="component" value="Unassembled WGS sequence"/>
</dbReference>
<evidence type="ECO:0000313" key="1">
    <source>
        <dbReference type="EMBL" id="KIJ40656.1"/>
    </source>
</evidence>
<dbReference type="EMBL" id="KN837142">
    <property type="protein sequence ID" value="KIJ40656.1"/>
    <property type="molecule type" value="Genomic_DNA"/>
</dbReference>
<organism evidence="1 2">
    <name type="scientific">Sphaerobolus stellatus (strain SS14)</name>
    <dbReference type="NCBI Taxonomy" id="990650"/>
    <lineage>
        <taxon>Eukaryota</taxon>
        <taxon>Fungi</taxon>
        <taxon>Dikarya</taxon>
        <taxon>Basidiomycota</taxon>
        <taxon>Agaricomycotina</taxon>
        <taxon>Agaricomycetes</taxon>
        <taxon>Phallomycetidae</taxon>
        <taxon>Geastrales</taxon>
        <taxon>Sphaerobolaceae</taxon>
        <taxon>Sphaerobolus</taxon>
    </lineage>
</organism>
<name>A0A0C9VRN7_SPHS4</name>
<proteinExistence type="predicted"/>
<dbReference type="HOGENOM" id="CLU_148855_0_0_1"/>